<dbReference type="RefSeq" id="XP_067819277.1">
    <property type="nucleotide sequence ID" value="XM_067963882.1"/>
</dbReference>
<dbReference type="GeneID" id="94349553"/>
<name>A0A976IEW8_BRELC</name>
<dbReference type="EMBL" id="SHOA02000007">
    <property type="protein sequence ID" value="TDH69778.1"/>
    <property type="molecule type" value="Genomic_DNA"/>
</dbReference>
<evidence type="ECO:0000313" key="2">
    <source>
        <dbReference type="Proteomes" id="UP000294530"/>
    </source>
</evidence>
<organism evidence="1 2">
    <name type="scientific">Bremia lactucae</name>
    <name type="common">Lettuce downy mildew</name>
    <dbReference type="NCBI Taxonomy" id="4779"/>
    <lineage>
        <taxon>Eukaryota</taxon>
        <taxon>Sar</taxon>
        <taxon>Stramenopiles</taxon>
        <taxon>Oomycota</taxon>
        <taxon>Peronosporomycetes</taxon>
        <taxon>Peronosporales</taxon>
        <taxon>Peronosporaceae</taxon>
        <taxon>Bremia</taxon>
    </lineage>
</organism>
<proteinExistence type="predicted"/>
<sequence length="93" mass="10532">MLLTVSIRTDVRNAVFKSTRMLLTAIGRNRHNVVFGNPSTQRNILTLRKARAASLVRAFSRCFRLRKMAEPDLNSISRGKNFFTTLHVASSII</sequence>
<dbReference type="Proteomes" id="UP000294530">
    <property type="component" value="Unassembled WGS sequence"/>
</dbReference>
<comment type="caution">
    <text evidence="1">The sequence shown here is derived from an EMBL/GenBank/DDBJ whole genome shotgun (WGS) entry which is preliminary data.</text>
</comment>
<keyword evidence="2" id="KW-1185">Reference proteome</keyword>
<dbReference type="KEGG" id="blac:94349553"/>
<evidence type="ECO:0000313" key="1">
    <source>
        <dbReference type="EMBL" id="TDH69778.1"/>
    </source>
</evidence>
<dbReference type="AlphaFoldDB" id="A0A976IEW8"/>
<gene>
    <name evidence="1" type="ORF">CCR75_005807</name>
</gene>
<accession>A0A976IEW8</accession>
<reference evidence="1 2" key="1">
    <citation type="journal article" date="2021" name="Genome Biol.">
        <title>AFLAP: assembly-free linkage analysis pipeline using k-mers from genome sequencing data.</title>
        <authorList>
            <person name="Fletcher K."/>
            <person name="Zhang L."/>
            <person name="Gil J."/>
            <person name="Han R."/>
            <person name="Cavanaugh K."/>
            <person name="Michelmore R."/>
        </authorList>
    </citation>
    <scope>NUCLEOTIDE SEQUENCE [LARGE SCALE GENOMIC DNA]</scope>
    <source>
        <strain evidence="1 2">SF5</strain>
    </source>
</reference>
<protein>
    <submittedName>
        <fullName evidence="1">Uncharacterized protein</fullName>
    </submittedName>
</protein>